<proteinExistence type="predicted"/>
<dbReference type="InterPro" id="IPR001650">
    <property type="entry name" value="Helicase_C-like"/>
</dbReference>
<accession>A0A3M7REX9</accession>
<dbReference type="Pfam" id="PF00271">
    <property type="entry name" value="Helicase_C"/>
    <property type="match status" value="1"/>
</dbReference>
<evidence type="ECO:0000313" key="2">
    <source>
        <dbReference type="EMBL" id="RNA22133.1"/>
    </source>
</evidence>
<dbReference type="PANTHER" id="PTHR47958">
    <property type="entry name" value="ATP-DEPENDENT RNA HELICASE DBP3"/>
    <property type="match status" value="1"/>
</dbReference>
<evidence type="ECO:0000259" key="1">
    <source>
        <dbReference type="PROSITE" id="PS51194"/>
    </source>
</evidence>
<keyword evidence="3" id="KW-1185">Reference proteome</keyword>
<dbReference type="EMBL" id="REGN01003526">
    <property type="protein sequence ID" value="RNA22133.1"/>
    <property type="molecule type" value="Genomic_DNA"/>
</dbReference>
<dbReference type="OrthoDB" id="196131at2759"/>
<feature type="non-terminal residue" evidence="2">
    <location>
        <position position="1"/>
    </location>
</feature>
<protein>
    <submittedName>
        <fullName evidence="2">ATP-dependent RNA helicase DBP2-A</fullName>
    </submittedName>
</protein>
<comment type="caution">
    <text evidence="2">The sequence shown here is derived from an EMBL/GenBank/DDBJ whole genome shotgun (WGS) entry which is preliminary data.</text>
</comment>
<keyword evidence="2" id="KW-0347">Helicase</keyword>
<dbReference type="Gene3D" id="3.40.50.300">
    <property type="entry name" value="P-loop containing nucleotide triphosphate hydrolases"/>
    <property type="match status" value="1"/>
</dbReference>
<name>A0A3M7REX9_BRAPC</name>
<dbReference type="Proteomes" id="UP000276133">
    <property type="component" value="Unassembled WGS sequence"/>
</dbReference>
<dbReference type="GO" id="GO:0004386">
    <property type="term" value="F:helicase activity"/>
    <property type="evidence" value="ECO:0007669"/>
    <property type="project" value="UniProtKB-KW"/>
</dbReference>
<evidence type="ECO:0000313" key="3">
    <source>
        <dbReference type="Proteomes" id="UP000276133"/>
    </source>
</evidence>
<sequence length="234" mass="27068">TLKVPDHWSDRQTAIFSRIVPSGLQKSNGDEFQNDALFVCVGNDDIHVSNRDLPQQIHICTMAEKRKKLQDIIGEIAQQERNFKILIYANGFKKIRITEKIVKELKIDTFAYERTSVGRRRRAMKEKVYYNFNATPNSVLVASDVVSSKVDLPDLNYIINADFPVNLSLYLNRMRMPNVKKYISIFIAEDARHADRLIYVLNECRQQAPSILYKISEAYVNSGKDVDRMPSQFF</sequence>
<gene>
    <name evidence="2" type="ORF">BpHYR1_051862</name>
</gene>
<dbReference type="PROSITE" id="PS51194">
    <property type="entry name" value="HELICASE_CTER"/>
    <property type="match status" value="1"/>
</dbReference>
<reference evidence="2 3" key="1">
    <citation type="journal article" date="2018" name="Sci. Rep.">
        <title>Genomic signatures of local adaptation to the degree of environmental predictability in rotifers.</title>
        <authorList>
            <person name="Franch-Gras L."/>
            <person name="Hahn C."/>
            <person name="Garcia-Roger E.M."/>
            <person name="Carmona M.J."/>
            <person name="Serra M."/>
            <person name="Gomez A."/>
        </authorList>
    </citation>
    <scope>NUCLEOTIDE SEQUENCE [LARGE SCALE GENOMIC DNA]</scope>
    <source>
        <strain evidence="2">HYR1</strain>
    </source>
</reference>
<dbReference type="SUPFAM" id="SSF52540">
    <property type="entry name" value="P-loop containing nucleoside triphosphate hydrolases"/>
    <property type="match status" value="1"/>
</dbReference>
<keyword evidence="2" id="KW-0067">ATP-binding</keyword>
<dbReference type="InterPro" id="IPR027417">
    <property type="entry name" value="P-loop_NTPase"/>
</dbReference>
<feature type="domain" description="Helicase C-terminal" evidence="1">
    <location>
        <begin position="68"/>
        <end position="216"/>
    </location>
</feature>
<keyword evidence="2" id="KW-0547">Nucleotide-binding</keyword>
<dbReference type="AlphaFoldDB" id="A0A3M7REX9"/>
<dbReference type="STRING" id="10195.A0A3M7REX9"/>
<keyword evidence="2" id="KW-0378">Hydrolase</keyword>
<organism evidence="2 3">
    <name type="scientific">Brachionus plicatilis</name>
    <name type="common">Marine rotifer</name>
    <name type="synonym">Brachionus muelleri</name>
    <dbReference type="NCBI Taxonomy" id="10195"/>
    <lineage>
        <taxon>Eukaryota</taxon>
        <taxon>Metazoa</taxon>
        <taxon>Spiralia</taxon>
        <taxon>Gnathifera</taxon>
        <taxon>Rotifera</taxon>
        <taxon>Eurotatoria</taxon>
        <taxon>Monogononta</taxon>
        <taxon>Pseudotrocha</taxon>
        <taxon>Ploima</taxon>
        <taxon>Brachionidae</taxon>
        <taxon>Brachionus</taxon>
    </lineage>
</organism>